<reference evidence="1 2" key="1">
    <citation type="submission" date="2011-02" db="EMBL/GenBank/DDBJ databases">
        <title>The Genome Sequence of Sphaeroforma arctica JP610.</title>
        <authorList>
            <consortium name="The Broad Institute Genome Sequencing Platform"/>
            <person name="Russ C."/>
            <person name="Cuomo C."/>
            <person name="Young S.K."/>
            <person name="Zeng Q."/>
            <person name="Gargeya S."/>
            <person name="Alvarado L."/>
            <person name="Berlin A."/>
            <person name="Chapman S.B."/>
            <person name="Chen Z."/>
            <person name="Freedman E."/>
            <person name="Gellesch M."/>
            <person name="Goldberg J."/>
            <person name="Griggs A."/>
            <person name="Gujja S."/>
            <person name="Heilman E."/>
            <person name="Heiman D."/>
            <person name="Howarth C."/>
            <person name="Mehta T."/>
            <person name="Neiman D."/>
            <person name="Pearson M."/>
            <person name="Roberts A."/>
            <person name="Saif S."/>
            <person name="Shea T."/>
            <person name="Shenoy N."/>
            <person name="Sisk P."/>
            <person name="Stolte C."/>
            <person name="Sykes S."/>
            <person name="White J."/>
            <person name="Yandava C."/>
            <person name="Burger G."/>
            <person name="Gray M.W."/>
            <person name="Holland P.W.H."/>
            <person name="King N."/>
            <person name="Lang F.B.F."/>
            <person name="Roger A.J."/>
            <person name="Ruiz-Trillo I."/>
            <person name="Haas B."/>
            <person name="Nusbaum C."/>
            <person name="Birren B."/>
        </authorList>
    </citation>
    <scope>NUCLEOTIDE SEQUENCE [LARGE SCALE GENOMIC DNA]</scope>
    <source>
        <strain evidence="1 2">JP610</strain>
    </source>
</reference>
<dbReference type="Proteomes" id="UP000054560">
    <property type="component" value="Unassembled WGS sequence"/>
</dbReference>
<feature type="non-terminal residue" evidence="1">
    <location>
        <position position="61"/>
    </location>
</feature>
<sequence>MYDDRAANLCRTLLRTVCTGQSQLRALYTLRRLEEAVELERLIVRTFKLLNLLLQAALSAS</sequence>
<accession>A0A0L0FH72</accession>
<organism evidence="1 2">
    <name type="scientific">Sphaeroforma arctica JP610</name>
    <dbReference type="NCBI Taxonomy" id="667725"/>
    <lineage>
        <taxon>Eukaryota</taxon>
        <taxon>Ichthyosporea</taxon>
        <taxon>Ichthyophonida</taxon>
        <taxon>Sphaeroforma</taxon>
    </lineage>
</organism>
<evidence type="ECO:0000313" key="2">
    <source>
        <dbReference type="Proteomes" id="UP000054560"/>
    </source>
</evidence>
<evidence type="ECO:0000313" key="1">
    <source>
        <dbReference type="EMBL" id="KNC75403.1"/>
    </source>
</evidence>
<dbReference type="AlphaFoldDB" id="A0A0L0FH72"/>
<keyword evidence="2" id="KW-1185">Reference proteome</keyword>
<protein>
    <submittedName>
        <fullName evidence="1">Uncharacterized protein</fullName>
    </submittedName>
</protein>
<dbReference type="RefSeq" id="XP_014149305.1">
    <property type="nucleotide sequence ID" value="XM_014293830.1"/>
</dbReference>
<proteinExistence type="predicted"/>
<gene>
    <name evidence="1" type="ORF">SARC_12069</name>
</gene>
<dbReference type="GeneID" id="25912573"/>
<name>A0A0L0FH72_9EUKA</name>
<dbReference type="EMBL" id="KQ243646">
    <property type="protein sequence ID" value="KNC75403.1"/>
    <property type="molecule type" value="Genomic_DNA"/>
</dbReference>